<accession>A0A9X8QXU0</accession>
<proteinExistence type="predicted"/>
<reference evidence="3" key="1">
    <citation type="submission" date="2016-11" db="EMBL/GenBank/DDBJ databases">
        <authorList>
            <person name="Jaros S."/>
            <person name="Januszkiewicz K."/>
            <person name="Wedrychowicz H."/>
        </authorList>
    </citation>
    <scope>NUCLEOTIDE SEQUENCE [LARGE SCALE GENOMIC DNA]</scope>
    <source>
        <strain evidence="3">CGMCC 4.3555</strain>
    </source>
</reference>
<comment type="caution">
    <text evidence="2">The sequence shown here is derived from an EMBL/GenBank/DDBJ whole genome shotgun (WGS) entry which is preliminary data.</text>
</comment>
<feature type="compositionally biased region" description="Basic and acidic residues" evidence="1">
    <location>
        <begin position="1"/>
        <end position="12"/>
    </location>
</feature>
<feature type="region of interest" description="Disordered" evidence="1">
    <location>
        <begin position="1"/>
        <end position="25"/>
    </location>
</feature>
<dbReference type="AlphaFoldDB" id="A0A9X8QXU0"/>
<dbReference type="RefSeq" id="WP_079182162.1">
    <property type="nucleotide sequence ID" value="NZ_FRBK01000016.1"/>
</dbReference>
<organism evidence="2 3">
    <name type="scientific">Streptomyces yunnanensis</name>
    <dbReference type="NCBI Taxonomy" id="156453"/>
    <lineage>
        <taxon>Bacteria</taxon>
        <taxon>Bacillati</taxon>
        <taxon>Actinomycetota</taxon>
        <taxon>Actinomycetes</taxon>
        <taxon>Kitasatosporales</taxon>
        <taxon>Streptomycetaceae</taxon>
        <taxon>Streptomyces</taxon>
    </lineage>
</organism>
<evidence type="ECO:0000313" key="3">
    <source>
        <dbReference type="Proteomes" id="UP000184388"/>
    </source>
</evidence>
<gene>
    <name evidence="2" type="ORF">SAMN05216268_11663</name>
</gene>
<evidence type="ECO:0000256" key="1">
    <source>
        <dbReference type="SAM" id="MobiDB-lite"/>
    </source>
</evidence>
<evidence type="ECO:0000313" key="2">
    <source>
        <dbReference type="EMBL" id="SHM91546.1"/>
    </source>
</evidence>
<protein>
    <recommendedName>
        <fullName evidence="4">Histidine phosphatase family protein</fullName>
    </recommendedName>
</protein>
<evidence type="ECO:0008006" key="4">
    <source>
        <dbReference type="Google" id="ProtNLM"/>
    </source>
</evidence>
<dbReference type="Proteomes" id="UP000184388">
    <property type="component" value="Unassembled WGS sequence"/>
</dbReference>
<dbReference type="InterPro" id="IPR029033">
    <property type="entry name" value="His_PPase_superfam"/>
</dbReference>
<sequence>MPYSRISEDDSPHPSAAVPPAAADRPAVSRRWVLAGLAAAAPAVLAACGGKKGNAASLSPHGAGKPTPGNSTVIMIIRHGEKPDKHHPGIDEHGHEDHKSLTQRGWDRANALPKLFDPPAGQKLPAGVERPRTIYAATDQGPKAGAHRMRQTVTPLAHHMGLKVDTEFAESEEGALAKAALSATGPVLICWEHSRIPDIVSALGASGGGVPDEWPDRFDLVWVFTHAKGSWAFRQVDQHLLPGDA</sequence>
<name>A0A9X8QXU0_9ACTN</name>
<dbReference type="Gene3D" id="3.40.50.1240">
    <property type="entry name" value="Phosphoglycerate mutase-like"/>
    <property type="match status" value="1"/>
</dbReference>
<feature type="compositionally biased region" description="Low complexity" evidence="1">
    <location>
        <begin position="13"/>
        <end position="25"/>
    </location>
</feature>
<dbReference type="EMBL" id="FRBK01000016">
    <property type="protein sequence ID" value="SHM91546.1"/>
    <property type="molecule type" value="Genomic_DNA"/>
</dbReference>